<dbReference type="AlphaFoldDB" id="W6PNQ0"/>
<dbReference type="EMBL" id="CBXG010000038">
    <property type="protein sequence ID" value="CDM05675.1"/>
    <property type="molecule type" value="Genomic_DNA"/>
</dbReference>
<sequence>MWLRFLMKRRNNFVPFMKNKCYTTCRDRTLKALLYIIYP</sequence>
<gene>
    <name evidence="1" type="ORF">BN890_32680</name>
</gene>
<protein>
    <submittedName>
        <fullName evidence="1">Uncharacterized protein</fullName>
    </submittedName>
</protein>
<dbReference type="Proteomes" id="UP000019380">
    <property type="component" value="Unassembled WGS sequence"/>
</dbReference>
<proteinExistence type="predicted"/>
<organism evidence="1 2">
    <name type="scientific">Bacteroides xylanisolvens SD CC 1b</name>
    <dbReference type="NCBI Taxonomy" id="702447"/>
    <lineage>
        <taxon>Bacteria</taxon>
        <taxon>Pseudomonadati</taxon>
        <taxon>Bacteroidota</taxon>
        <taxon>Bacteroidia</taxon>
        <taxon>Bacteroidales</taxon>
        <taxon>Bacteroidaceae</taxon>
        <taxon>Bacteroides</taxon>
    </lineage>
</organism>
<evidence type="ECO:0000313" key="2">
    <source>
        <dbReference type="Proteomes" id="UP000019380"/>
    </source>
</evidence>
<evidence type="ECO:0000313" key="1">
    <source>
        <dbReference type="EMBL" id="CDM05675.1"/>
    </source>
</evidence>
<name>W6PNQ0_9BACE</name>
<comment type="caution">
    <text evidence="1">The sequence shown here is derived from an EMBL/GenBank/DDBJ whole genome shotgun (WGS) entry which is preliminary data.</text>
</comment>
<reference evidence="1 2" key="1">
    <citation type="submission" date="2013-12" db="EMBL/GenBank/DDBJ databases">
        <title>Improved hybrid genome assemblies of Bacteroides xylanisolvens SD CC 1b and Bacteroides xylanisolvens SD CC 2a using Illumina and 454 Sequencing.</title>
        <authorList>
            <person name="Ramaraj T."/>
            <person name="Sundararajan A."/>
            <person name="Mudge J."/>
            <person name="Schilkey F.D."/>
            <person name="Delvecchio V."/>
            <person name="Donlon M."/>
            <person name="Ziemer C."/>
        </authorList>
    </citation>
    <scope>NUCLEOTIDE SEQUENCE [LARGE SCALE GENOMIC DNA]</scope>
</reference>
<accession>W6PNQ0</accession>